<feature type="transmembrane region" description="Helical" evidence="2">
    <location>
        <begin position="475"/>
        <end position="500"/>
    </location>
</feature>
<feature type="transmembrane region" description="Helical" evidence="2">
    <location>
        <begin position="304"/>
        <end position="326"/>
    </location>
</feature>
<feature type="transmembrane region" description="Helical" evidence="2">
    <location>
        <begin position="571"/>
        <end position="590"/>
    </location>
</feature>
<dbReference type="RefSeq" id="WP_075077419.1">
    <property type="nucleotide sequence ID" value="NZ_BDCO01000001.1"/>
</dbReference>
<dbReference type="InterPro" id="IPR019286">
    <property type="entry name" value="DUF2339_TM"/>
</dbReference>
<feature type="transmembrane region" description="Helical" evidence="2">
    <location>
        <begin position="147"/>
        <end position="167"/>
    </location>
</feature>
<dbReference type="OrthoDB" id="9817582at2"/>
<feature type="transmembrane region" description="Helical" evidence="2">
    <location>
        <begin position="173"/>
        <end position="191"/>
    </location>
</feature>
<reference evidence="4" key="1">
    <citation type="journal article" date="2017" name="Genome Announc.">
        <title>Draft Genome Sequence of Terrimicrobium sacchariphilum NM-5T, a Facultative Anaerobic Soil Bacterium of the Class Spartobacteria.</title>
        <authorList>
            <person name="Qiu Y.L."/>
            <person name="Tourlousse D.M."/>
            <person name="Matsuura N."/>
            <person name="Ohashi A."/>
            <person name="Sekiguchi Y."/>
        </authorList>
    </citation>
    <scope>NUCLEOTIDE SEQUENCE [LARGE SCALE GENOMIC DNA]</scope>
    <source>
        <strain evidence="4">NM-5</strain>
    </source>
</reference>
<dbReference type="EMBL" id="BDCO01000001">
    <property type="protein sequence ID" value="GAT31525.1"/>
    <property type="molecule type" value="Genomic_DNA"/>
</dbReference>
<keyword evidence="2" id="KW-1133">Transmembrane helix</keyword>
<dbReference type="AlphaFoldDB" id="A0A146G0X0"/>
<feature type="transmembrane region" description="Helical" evidence="2">
    <location>
        <begin position="88"/>
        <end position="107"/>
    </location>
</feature>
<evidence type="ECO:0000256" key="2">
    <source>
        <dbReference type="SAM" id="Phobius"/>
    </source>
</evidence>
<evidence type="ECO:0000256" key="1">
    <source>
        <dbReference type="SAM" id="MobiDB-lite"/>
    </source>
</evidence>
<feature type="region of interest" description="Disordered" evidence="1">
    <location>
        <begin position="15"/>
        <end position="62"/>
    </location>
</feature>
<evidence type="ECO:0000313" key="3">
    <source>
        <dbReference type="EMBL" id="GAT31525.1"/>
    </source>
</evidence>
<evidence type="ECO:0000313" key="4">
    <source>
        <dbReference type="Proteomes" id="UP000076023"/>
    </source>
</evidence>
<keyword evidence="2" id="KW-0812">Transmembrane</keyword>
<protein>
    <submittedName>
        <fullName evidence="3">Predicted membrane protein</fullName>
    </submittedName>
</protein>
<feature type="transmembrane region" description="Helical" evidence="2">
    <location>
        <begin position="650"/>
        <end position="667"/>
    </location>
</feature>
<feature type="transmembrane region" description="Helical" evidence="2">
    <location>
        <begin position="244"/>
        <end position="262"/>
    </location>
</feature>
<feature type="transmembrane region" description="Helical" evidence="2">
    <location>
        <begin position="408"/>
        <end position="428"/>
    </location>
</feature>
<feature type="transmembrane region" description="Helical" evidence="2">
    <location>
        <begin position="274"/>
        <end position="292"/>
    </location>
</feature>
<accession>A0A146G0X0</accession>
<feature type="transmembrane region" description="Helical" evidence="2">
    <location>
        <begin position="221"/>
        <end position="237"/>
    </location>
</feature>
<dbReference type="Pfam" id="PF10101">
    <property type="entry name" value="DUF2339"/>
    <property type="match status" value="1"/>
</dbReference>
<dbReference type="InParanoid" id="A0A146G0X0"/>
<gene>
    <name evidence="3" type="ORF">TSACC_174</name>
</gene>
<dbReference type="STRING" id="690879.TSACC_174"/>
<feature type="transmembrane region" description="Helical" evidence="2">
    <location>
        <begin position="332"/>
        <end position="353"/>
    </location>
</feature>
<keyword evidence="2" id="KW-0472">Membrane</keyword>
<feature type="compositionally biased region" description="Pro residues" evidence="1">
    <location>
        <begin position="25"/>
        <end position="62"/>
    </location>
</feature>
<comment type="caution">
    <text evidence="3">The sequence shown here is derived from an EMBL/GenBank/DDBJ whole genome shotgun (WGS) entry which is preliminary data.</text>
</comment>
<dbReference type="PANTHER" id="PTHR38434:SF1">
    <property type="entry name" value="BLL2549 PROTEIN"/>
    <property type="match status" value="1"/>
</dbReference>
<name>A0A146G0X0_TERSA</name>
<sequence>MDKEIAELRARVERLERMAGLTPPTERPAQPPAVEPAPESTAPPPPRDPVLPPPAFPSPPPVLPTPPPLPVLSPRPAGAPALRFSEAWLARTGIVLLLIGGIFFLKLSLDRGWITPFLQLTIAVIACLGLMTWGFLLSRKRPELGDLAFGGGIAGLVGVWTCGQYLYHLYPGSTTITLSLLTAAVCLAQALRQNSRVLCILAILGIFISPLFIGLDQPGLFAIHATVITIIVSLVFIRRGWLGALFIGAVTAGLLLYGAAISSRLGIDHELRPVLQAALIFWWLALWLAPVARYQLRGEAPAPVAAAWFTAFTPALLTAGAALTIWGTDIRHALGIFLLVAALLCGVLGRLLVNSGSREMASSQQFAAALLAGVALPVLLSGWVFSFAFAAFIIALHFAASRAKNTPLTVAATLASAAGLVFFAIEAIQLSDRGGALHALSALAFVIALMAAAFARSEGSLKYSHQVAAQWLLAFWFAALCPPGILPWPVGIVLASIAAGAGMMGLPGGNTLALRASSHILLLFVLITAALQLMNSAESTPWINGPSLALLFALGMAAFLAIRSANLNVKAVYLWIVLAGSLFLLSHEFAPIGRGTLVSISWTVVAVALILGGIVRDVRMIRIAGISTLVLVLARLFTVDLASLDLPAKTLVFLGIGVLLFSAGYFLPRFLPRENPPPEN</sequence>
<feature type="transmembrane region" description="Helical" evidence="2">
    <location>
        <begin position="113"/>
        <end position="135"/>
    </location>
</feature>
<dbReference type="PANTHER" id="PTHR38434">
    <property type="entry name" value="BLL2549 PROTEIN"/>
    <property type="match status" value="1"/>
</dbReference>
<feature type="transmembrane region" description="Helical" evidence="2">
    <location>
        <begin position="198"/>
        <end position="215"/>
    </location>
</feature>
<organism evidence="3 4">
    <name type="scientific">Terrimicrobium sacchariphilum</name>
    <dbReference type="NCBI Taxonomy" id="690879"/>
    <lineage>
        <taxon>Bacteria</taxon>
        <taxon>Pseudomonadati</taxon>
        <taxon>Verrucomicrobiota</taxon>
        <taxon>Terrimicrobiia</taxon>
        <taxon>Terrimicrobiales</taxon>
        <taxon>Terrimicrobiaceae</taxon>
        <taxon>Terrimicrobium</taxon>
    </lineage>
</organism>
<feature type="transmembrane region" description="Helical" evidence="2">
    <location>
        <begin position="543"/>
        <end position="562"/>
    </location>
</feature>
<feature type="transmembrane region" description="Helical" evidence="2">
    <location>
        <begin position="596"/>
        <end position="614"/>
    </location>
</feature>
<dbReference type="Proteomes" id="UP000076023">
    <property type="component" value="Unassembled WGS sequence"/>
</dbReference>
<feature type="transmembrane region" description="Helical" evidence="2">
    <location>
        <begin position="512"/>
        <end position="531"/>
    </location>
</feature>
<feature type="transmembrane region" description="Helical" evidence="2">
    <location>
        <begin position="365"/>
        <end position="396"/>
    </location>
</feature>
<feature type="transmembrane region" description="Helical" evidence="2">
    <location>
        <begin position="435"/>
        <end position="455"/>
    </location>
</feature>
<proteinExistence type="predicted"/>
<feature type="transmembrane region" description="Helical" evidence="2">
    <location>
        <begin position="621"/>
        <end position="638"/>
    </location>
</feature>
<keyword evidence="4" id="KW-1185">Reference proteome</keyword>